<evidence type="ECO:0000313" key="3">
    <source>
        <dbReference type="Proteomes" id="UP001152447"/>
    </source>
</evidence>
<dbReference type="EMBL" id="CAMAPB010000041">
    <property type="protein sequence ID" value="CAH9062325.1"/>
    <property type="molecule type" value="Genomic_DNA"/>
</dbReference>
<dbReference type="AlphaFoldDB" id="A0A9W4R1M7"/>
<evidence type="ECO:0000256" key="1">
    <source>
        <dbReference type="SAM" id="SignalP"/>
    </source>
</evidence>
<gene>
    <name evidence="2" type="ORF">PSEHALCIP103_02680</name>
</gene>
<dbReference type="Proteomes" id="UP001152447">
    <property type="component" value="Unassembled WGS sequence"/>
</dbReference>
<feature type="chain" id="PRO_5040798608" evidence="1">
    <location>
        <begin position="20"/>
        <end position="170"/>
    </location>
</feature>
<proteinExistence type="predicted"/>
<keyword evidence="3" id="KW-1185">Reference proteome</keyword>
<keyword evidence="1" id="KW-0732">Signal</keyword>
<reference evidence="2" key="1">
    <citation type="submission" date="2022-07" db="EMBL/GenBank/DDBJ databases">
        <authorList>
            <person name="Criscuolo A."/>
        </authorList>
    </citation>
    <scope>NUCLEOTIDE SEQUENCE</scope>
    <source>
        <strain evidence="2">CIP103197</strain>
    </source>
</reference>
<comment type="caution">
    <text evidence="2">The sequence shown here is derived from an EMBL/GenBank/DDBJ whole genome shotgun (WGS) entry which is preliminary data.</text>
</comment>
<feature type="signal peptide" evidence="1">
    <location>
        <begin position="1"/>
        <end position="19"/>
    </location>
</feature>
<organism evidence="2 3">
    <name type="scientific">Pseudoalteromonas haloplanktis</name>
    <name type="common">Alteromonas haloplanktis</name>
    <dbReference type="NCBI Taxonomy" id="228"/>
    <lineage>
        <taxon>Bacteria</taxon>
        <taxon>Pseudomonadati</taxon>
        <taxon>Pseudomonadota</taxon>
        <taxon>Gammaproteobacteria</taxon>
        <taxon>Alteromonadales</taxon>
        <taxon>Pseudoalteromonadaceae</taxon>
        <taxon>Pseudoalteromonas</taxon>
    </lineage>
</organism>
<accession>A0A9W4R1M7</accession>
<evidence type="ECO:0000313" key="2">
    <source>
        <dbReference type="EMBL" id="CAH9062325.1"/>
    </source>
</evidence>
<protein>
    <submittedName>
        <fullName evidence="2">Uncharacterized protein</fullName>
    </submittedName>
</protein>
<sequence length="170" mass="19034">MKRAVFTTLLTLFISIAYAETVTTTDGRTIVLNKDGTYQIQGVKTSSSDSMVEVSSHLFEHNVDKYSQKTIRFMPIFTNKSDKNIIALKFTTKFLDPFGRVVLEMNGDSEEKINSKKKSTANLFYVFKDNQFIDGENYDKLLSTVTNGTGSIKTSVTAIVFEGGEVIKLQ</sequence>
<dbReference type="RefSeq" id="WP_036983813.1">
    <property type="nucleotide sequence ID" value="NZ_CAMAPB010000041.1"/>
</dbReference>
<name>A0A9W4R1M7_PSEHA</name>